<keyword evidence="3" id="KW-1185">Reference proteome</keyword>
<feature type="transmembrane region" description="Helical" evidence="1">
    <location>
        <begin position="16"/>
        <end position="35"/>
    </location>
</feature>
<accession>A0A565CM25</accession>
<keyword evidence="1" id="KW-0812">Transmembrane</keyword>
<dbReference type="EMBL" id="CABITT030000008">
    <property type="protein sequence ID" value="VVB14725.1"/>
    <property type="molecule type" value="Genomic_DNA"/>
</dbReference>
<organism evidence="2 3">
    <name type="scientific">Arabis nemorensis</name>
    <dbReference type="NCBI Taxonomy" id="586526"/>
    <lineage>
        <taxon>Eukaryota</taxon>
        <taxon>Viridiplantae</taxon>
        <taxon>Streptophyta</taxon>
        <taxon>Embryophyta</taxon>
        <taxon>Tracheophyta</taxon>
        <taxon>Spermatophyta</taxon>
        <taxon>Magnoliopsida</taxon>
        <taxon>eudicotyledons</taxon>
        <taxon>Gunneridae</taxon>
        <taxon>Pentapetalae</taxon>
        <taxon>rosids</taxon>
        <taxon>malvids</taxon>
        <taxon>Brassicales</taxon>
        <taxon>Brassicaceae</taxon>
        <taxon>Arabideae</taxon>
        <taxon>Arabis</taxon>
    </lineage>
</organism>
<name>A0A565CM25_9BRAS</name>
<gene>
    <name evidence="2" type="ORF">ANE_LOCUS25169</name>
</gene>
<dbReference type="OrthoDB" id="1689146at2759"/>
<sequence length="85" mass="9688">MANAIPKPVKDIWDVWSIRSTLIFSLTLQTFLILFAPQRKRTSNKFFLSLILSAYLLADWSANFAAGQISDSQGDDPHYKKTVRL</sequence>
<keyword evidence="1" id="KW-1133">Transmembrane helix</keyword>
<evidence type="ECO:0000313" key="3">
    <source>
        <dbReference type="Proteomes" id="UP000489600"/>
    </source>
</evidence>
<dbReference type="AlphaFoldDB" id="A0A565CM25"/>
<evidence type="ECO:0000256" key="1">
    <source>
        <dbReference type="SAM" id="Phobius"/>
    </source>
</evidence>
<protein>
    <recommendedName>
        <fullName evidence="4">DUF4220 domain-containing protein</fullName>
    </recommendedName>
</protein>
<reference evidence="2" key="1">
    <citation type="submission" date="2019-07" db="EMBL/GenBank/DDBJ databases">
        <authorList>
            <person name="Dittberner H."/>
        </authorList>
    </citation>
    <scope>NUCLEOTIDE SEQUENCE [LARGE SCALE GENOMIC DNA]</scope>
</reference>
<dbReference type="PANTHER" id="PTHR31325">
    <property type="entry name" value="OS01G0798800 PROTEIN-RELATED"/>
    <property type="match status" value="1"/>
</dbReference>
<evidence type="ECO:0000313" key="2">
    <source>
        <dbReference type="EMBL" id="VVB14725.1"/>
    </source>
</evidence>
<dbReference type="Proteomes" id="UP000489600">
    <property type="component" value="Unassembled WGS sequence"/>
</dbReference>
<evidence type="ECO:0008006" key="4">
    <source>
        <dbReference type="Google" id="ProtNLM"/>
    </source>
</evidence>
<proteinExistence type="predicted"/>
<comment type="caution">
    <text evidence="2">The sequence shown here is derived from an EMBL/GenBank/DDBJ whole genome shotgun (WGS) entry which is preliminary data.</text>
</comment>
<keyword evidence="1" id="KW-0472">Membrane</keyword>